<reference evidence="1" key="2">
    <citation type="submission" date="2020-07" db="EMBL/GenBank/DDBJ databases">
        <authorList>
            <person name="Vera ALvarez R."/>
            <person name="Arias-Moreno D.M."/>
            <person name="Jimenez-Jacinto V."/>
            <person name="Jimenez-Bremont J.F."/>
            <person name="Swaminathan K."/>
            <person name="Moose S.P."/>
            <person name="Guerrero-Gonzalez M.L."/>
            <person name="Marino-Ramirez L."/>
            <person name="Landsman D."/>
            <person name="Rodriguez-Kessler M."/>
            <person name="Delgado-Sanchez P."/>
        </authorList>
    </citation>
    <scope>NUCLEOTIDE SEQUENCE</scope>
    <source>
        <tissue evidence="1">Cladode</tissue>
    </source>
</reference>
<dbReference type="AlphaFoldDB" id="A0A7C8ZJD9"/>
<protein>
    <submittedName>
        <fullName evidence="1">Uncharacterized protein</fullName>
    </submittedName>
</protein>
<dbReference type="EMBL" id="GISG01135351">
    <property type="protein sequence ID" value="MBA4643811.1"/>
    <property type="molecule type" value="Transcribed_RNA"/>
</dbReference>
<reference evidence="1" key="1">
    <citation type="journal article" date="2013" name="J. Plant Res.">
        <title>Effect of fungi and light on seed germination of three Opuntia species from semiarid lands of central Mexico.</title>
        <authorList>
            <person name="Delgado-Sanchez P."/>
            <person name="Jimenez-Bremont J.F."/>
            <person name="Guerrero-Gonzalez Mde L."/>
            <person name="Flores J."/>
        </authorList>
    </citation>
    <scope>NUCLEOTIDE SEQUENCE</scope>
    <source>
        <tissue evidence="1">Cladode</tissue>
    </source>
</reference>
<accession>A0A7C8ZJD9</accession>
<sequence length="119" mass="13603">MGASPGIKIYVDYLSSLVSRFVSIGSSCRFLVPNCGRFCKSGIFGAHLKSNFGASFDGCLTLLHHHHQREWILPTIIFAGRRICGRQKEIPAACRLVWLVRRRNYYLWRRNNGLSMWSA</sequence>
<evidence type="ECO:0000313" key="1">
    <source>
        <dbReference type="EMBL" id="MBA4643811.1"/>
    </source>
</evidence>
<proteinExistence type="predicted"/>
<name>A0A7C8ZJD9_OPUST</name>
<organism evidence="1">
    <name type="scientific">Opuntia streptacantha</name>
    <name type="common">Prickly pear cactus</name>
    <name type="synonym">Opuntia cardona</name>
    <dbReference type="NCBI Taxonomy" id="393608"/>
    <lineage>
        <taxon>Eukaryota</taxon>
        <taxon>Viridiplantae</taxon>
        <taxon>Streptophyta</taxon>
        <taxon>Embryophyta</taxon>
        <taxon>Tracheophyta</taxon>
        <taxon>Spermatophyta</taxon>
        <taxon>Magnoliopsida</taxon>
        <taxon>eudicotyledons</taxon>
        <taxon>Gunneridae</taxon>
        <taxon>Pentapetalae</taxon>
        <taxon>Caryophyllales</taxon>
        <taxon>Cactineae</taxon>
        <taxon>Cactaceae</taxon>
        <taxon>Opuntioideae</taxon>
        <taxon>Opuntia</taxon>
    </lineage>
</organism>